<comment type="similarity">
    <text evidence="2">Belongs to the Necrosis inducing protein (NPP1) family.</text>
</comment>
<comment type="subcellular location">
    <subcellularLocation>
        <location evidence="1">Secreted</location>
    </subcellularLocation>
</comment>
<dbReference type="Pfam" id="PF05630">
    <property type="entry name" value="NPP1"/>
    <property type="match status" value="1"/>
</dbReference>
<comment type="caution">
    <text evidence="5">The sequence shown here is derived from an EMBL/GenBank/DDBJ whole genome shotgun (WGS) entry which is preliminary data.</text>
</comment>
<organism evidence="5 6">
    <name type="scientific">Phytophthora citrophthora</name>
    <dbReference type="NCBI Taxonomy" id="4793"/>
    <lineage>
        <taxon>Eukaryota</taxon>
        <taxon>Sar</taxon>
        <taxon>Stramenopiles</taxon>
        <taxon>Oomycota</taxon>
        <taxon>Peronosporomycetes</taxon>
        <taxon>Peronosporales</taxon>
        <taxon>Peronosporaceae</taxon>
        <taxon>Phytophthora</taxon>
    </lineage>
</organism>
<keyword evidence="6" id="KW-1185">Reference proteome</keyword>
<keyword evidence="4" id="KW-0843">Virulence</keyword>
<keyword evidence="3" id="KW-0964">Secreted</keyword>
<gene>
    <name evidence="5" type="ORF">P3T76_009005</name>
</gene>
<protein>
    <submittedName>
        <fullName evidence="5">Uncharacterized protein</fullName>
    </submittedName>
</protein>
<evidence type="ECO:0000256" key="1">
    <source>
        <dbReference type="ARBA" id="ARBA00004613"/>
    </source>
</evidence>
<dbReference type="Proteomes" id="UP001259832">
    <property type="component" value="Unassembled WGS sequence"/>
</dbReference>
<proteinExistence type="inferred from homology"/>
<evidence type="ECO:0000313" key="5">
    <source>
        <dbReference type="EMBL" id="KAK1938930.1"/>
    </source>
</evidence>
<dbReference type="GO" id="GO:0005576">
    <property type="term" value="C:extracellular region"/>
    <property type="evidence" value="ECO:0007669"/>
    <property type="project" value="UniProtKB-SubCell"/>
</dbReference>
<dbReference type="PANTHER" id="PTHR33657">
    <property type="entry name" value="DOMAIN PROTEIN, PUTATIVE (AFU_ORTHOLOGUE AFUA_5G00600)-RELATED"/>
    <property type="match status" value="1"/>
</dbReference>
<dbReference type="EMBL" id="JASMQC010000017">
    <property type="protein sequence ID" value="KAK1938930.1"/>
    <property type="molecule type" value="Genomic_DNA"/>
</dbReference>
<dbReference type="InterPro" id="IPR008701">
    <property type="entry name" value="NPP1"/>
</dbReference>
<dbReference type="AlphaFoldDB" id="A0AAD9LJM1"/>
<accession>A0AAD9LJM1</accession>
<evidence type="ECO:0000256" key="2">
    <source>
        <dbReference type="ARBA" id="ARBA00009520"/>
    </source>
</evidence>
<evidence type="ECO:0000313" key="6">
    <source>
        <dbReference type="Proteomes" id="UP001259832"/>
    </source>
</evidence>
<reference evidence="5" key="1">
    <citation type="submission" date="2023-08" db="EMBL/GenBank/DDBJ databases">
        <title>Reference Genome Resource for the Citrus Pathogen Phytophthora citrophthora.</title>
        <authorList>
            <person name="Moller H."/>
            <person name="Coetzee B."/>
            <person name="Rose L.J."/>
            <person name="Van Niekerk J.M."/>
        </authorList>
    </citation>
    <scope>NUCLEOTIDE SEQUENCE</scope>
    <source>
        <strain evidence="5">STE-U-9442</strain>
    </source>
</reference>
<name>A0AAD9LJM1_9STRA</name>
<evidence type="ECO:0000256" key="4">
    <source>
        <dbReference type="ARBA" id="ARBA00023026"/>
    </source>
</evidence>
<evidence type="ECO:0000256" key="3">
    <source>
        <dbReference type="ARBA" id="ARBA00022525"/>
    </source>
</evidence>
<sequence>MYDFPKGFNWTGFPSRRHDWKNVVVWIDNPKVETPKIVGIAMSKSDTKYWTELKIWPGSFVGYRTEGQSSRRVEYLGSNTSLRFEYGMTDIGNPYIDFSP</sequence>
<dbReference type="PANTHER" id="PTHR33657:SF8">
    <property type="entry name" value="DOMAIN PROTEIN, PUTATIVE (AFU_ORTHOLOGUE AFUA_5G00600)-RELATED"/>
    <property type="match status" value="1"/>
</dbReference>